<accession>A0A9W7L297</accession>
<dbReference type="GO" id="GO:0005524">
    <property type="term" value="F:ATP binding"/>
    <property type="evidence" value="ECO:0007669"/>
    <property type="project" value="UniProtKB-KW"/>
</dbReference>
<dbReference type="GO" id="GO:0005634">
    <property type="term" value="C:nucleus"/>
    <property type="evidence" value="ECO:0007669"/>
    <property type="project" value="TreeGrafter"/>
</dbReference>
<evidence type="ECO:0000256" key="4">
    <source>
        <dbReference type="ARBA" id="ARBA00022777"/>
    </source>
</evidence>
<reference evidence="10" key="1">
    <citation type="journal article" date="2023" name="Commun. Biol.">
        <title>Genome analysis of Parmales, the sister group of diatoms, reveals the evolutionary specialization of diatoms from phago-mixotrophs to photoautotrophs.</title>
        <authorList>
            <person name="Ban H."/>
            <person name="Sato S."/>
            <person name="Yoshikawa S."/>
            <person name="Yamada K."/>
            <person name="Nakamura Y."/>
            <person name="Ichinomiya M."/>
            <person name="Sato N."/>
            <person name="Blanc-Mathieu R."/>
            <person name="Endo H."/>
            <person name="Kuwata A."/>
            <person name="Ogata H."/>
        </authorList>
    </citation>
    <scope>NUCLEOTIDE SEQUENCE [LARGE SCALE GENOMIC DNA]</scope>
</reference>
<keyword evidence="5" id="KW-0067">ATP-binding</keyword>
<comment type="catalytic activity">
    <reaction evidence="7">
        <text>L-seryl-[protein] + ATP = O-phospho-L-seryl-[protein] + ADP + H(+)</text>
        <dbReference type="Rhea" id="RHEA:17989"/>
        <dbReference type="Rhea" id="RHEA-COMP:9863"/>
        <dbReference type="Rhea" id="RHEA-COMP:11604"/>
        <dbReference type="ChEBI" id="CHEBI:15378"/>
        <dbReference type="ChEBI" id="CHEBI:29999"/>
        <dbReference type="ChEBI" id="CHEBI:30616"/>
        <dbReference type="ChEBI" id="CHEBI:83421"/>
        <dbReference type="ChEBI" id="CHEBI:456216"/>
        <dbReference type="EC" id="2.7.11.1"/>
    </reaction>
</comment>
<evidence type="ECO:0000256" key="1">
    <source>
        <dbReference type="ARBA" id="ARBA00012513"/>
    </source>
</evidence>
<organism evidence="9 10">
    <name type="scientific">Triparma columacea</name>
    <dbReference type="NCBI Taxonomy" id="722753"/>
    <lineage>
        <taxon>Eukaryota</taxon>
        <taxon>Sar</taxon>
        <taxon>Stramenopiles</taxon>
        <taxon>Ochrophyta</taxon>
        <taxon>Bolidophyceae</taxon>
        <taxon>Parmales</taxon>
        <taxon>Triparmaceae</taxon>
        <taxon>Triparma</taxon>
    </lineage>
</organism>
<keyword evidence="2" id="KW-0808">Transferase</keyword>
<dbReference type="PANTHER" id="PTHR12209:SF0">
    <property type="entry name" value="EKC_KEOPS COMPLEX SUBUNIT TP53RK"/>
    <property type="match status" value="1"/>
</dbReference>
<keyword evidence="4" id="KW-0418">Kinase</keyword>
<evidence type="ECO:0000313" key="10">
    <source>
        <dbReference type="Proteomes" id="UP001165065"/>
    </source>
</evidence>
<evidence type="ECO:0000256" key="8">
    <source>
        <dbReference type="SAM" id="MobiDB-lite"/>
    </source>
</evidence>
<dbReference type="OrthoDB" id="3399at2759"/>
<evidence type="ECO:0000313" key="9">
    <source>
        <dbReference type="EMBL" id="GMI24722.1"/>
    </source>
</evidence>
<dbReference type="GO" id="GO:0000408">
    <property type="term" value="C:EKC/KEOPS complex"/>
    <property type="evidence" value="ECO:0007669"/>
    <property type="project" value="TreeGrafter"/>
</dbReference>
<dbReference type="EMBL" id="BRYA01000591">
    <property type="protein sequence ID" value="GMI24722.1"/>
    <property type="molecule type" value="Genomic_DNA"/>
</dbReference>
<keyword evidence="10" id="KW-1185">Reference proteome</keyword>
<sequence length="114" mass="12344">MVTDCTEEDGEEEEGGGKRRRLGKSVTAIDFGLCNLGVGGGGGGGGGKGKTPPAEDFAVDLYVLERSVVSTHEDAEELKEEIQRVYKNECRLGDKVVHKLGEVRMRGRKRECFG</sequence>
<dbReference type="PANTHER" id="PTHR12209">
    <property type="entry name" value="NON-SPECIFIC SERINE/THREONINE PROTEIN KINASE"/>
    <property type="match status" value="1"/>
</dbReference>
<feature type="compositionally biased region" description="Acidic residues" evidence="8">
    <location>
        <begin position="1"/>
        <end position="14"/>
    </location>
</feature>
<proteinExistence type="predicted"/>
<evidence type="ECO:0000256" key="6">
    <source>
        <dbReference type="ARBA" id="ARBA00047899"/>
    </source>
</evidence>
<dbReference type="GO" id="GO:0004674">
    <property type="term" value="F:protein serine/threonine kinase activity"/>
    <property type="evidence" value="ECO:0007669"/>
    <property type="project" value="UniProtKB-EC"/>
</dbReference>
<dbReference type="AlphaFoldDB" id="A0A9W7L297"/>
<dbReference type="GO" id="GO:0070525">
    <property type="term" value="P:tRNA threonylcarbamoyladenosine metabolic process"/>
    <property type="evidence" value="ECO:0007669"/>
    <property type="project" value="TreeGrafter"/>
</dbReference>
<evidence type="ECO:0000256" key="5">
    <source>
        <dbReference type="ARBA" id="ARBA00022840"/>
    </source>
</evidence>
<keyword evidence="3" id="KW-0547">Nucleotide-binding</keyword>
<evidence type="ECO:0000256" key="3">
    <source>
        <dbReference type="ARBA" id="ARBA00022741"/>
    </source>
</evidence>
<dbReference type="Gene3D" id="1.10.510.10">
    <property type="entry name" value="Transferase(Phosphotransferase) domain 1"/>
    <property type="match status" value="1"/>
</dbReference>
<comment type="caution">
    <text evidence="9">The sequence shown here is derived from an EMBL/GenBank/DDBJ whole genome shotgun (WGS) entry which is preliminary data.</text>
</comment>
<gene>
    <name evidence="9" type="ORF">TrCOL_g7136</name>
</gene>
<protein>
    <recommendedName>
        <fullName evidence="1">non-specific serine/threonine protein kinase</fullName>
        <ecNumber evidence="1">2.7.11.1</ecNumber>
    </recommendedName>
</protein>
<comment type="catalytic activity">
    <reaction evidence="6">
        <text>L-threonyl-[protein] + ATP = O-phospho-L-threonyl-[protein] + ADP + H(+)</text>
        <dbReference type="Rhea" id="RHEA:46608"/>
        <dbReference type="Rhea" id="RHEA-COMP:11060"/>
        <dbReference type="Rhea" id="RHEA-COMP:11605"/>
        <dbReference type="ChEBI" id="CHEBI:15378"/>
        <dbReference type="ChEBI" id="CHEBI:30013"/>
        <dbReference type="ChEBI" id="CHEBI:30616"/>
        <dbReference type="ChEBI" id="CHEBI:61977"/>
        <dbReference type="ChEBI" id="CHEBI:456216"/>
        <dbReference type="EC" id="2.7.11.1"/>
    </reaction>
</comment>
<evidence type="ECO:0000256" key="7">
    <source>
        <dbReference type="ARBA" id="ARBA00048679"/>
    </source>
</evidence>
<evidence type="ECO:0000256" key="2">
    <source>
        <dbReference type="ARBA" id="ARBA00022679"/>
    </source>
</evidence>
<dbReference type="Proteomes" id="UP001165065">
    <property type="component" value="Unassembled WGS sequence"/>
</dbReference>
<dbReference type="GO" id="GO:0005829">
    <property type="term" value="C:cytosol"/>
    <property type="evidence" value="ECO:0007669"/>
    <property type="project" value="TreeGrafter"/>
</dbReference>
<name>A0A9W7L297_9STRA</name>
<dbReference type="EC" id="2.7.11.1" evidence="1"/>
<feature type="region of interest" description="Disordered" evidence="8">
    <location>
        <begin position="1"/>
        <end position="22"/>
    </location>
</feature>